<keyword evidence="3" id="KW-0808">Transferase</keyword>
<evidence type="ECO:0000256" key="5">
    <source>
        <dbReference type="ARBA" id="ARBA00023125"/>
    </source>
</evidence>
<evidence type="ECO:0000256" key="6">
    <source>
        <dbReference type="ARBA" id="ARBA00047942"/>
    </source>
</evidence>
<dbReference type="EMBL" id="PCRE01000028">
    <property type="protein sequence ID" value="PIP15015.1"/>
    <property type="molecule type" value="Genomic_DNA"/>
</dbReference>
<dbReference type="SUPFAM" id="SSF53335">
    <property type="entry name" value="S-adenosyl-L-methionine-dependent methyltransferases"/>
    <property type="match status" value="1"/>
</dbReference>
<feature type="domain" description="DNA methylase adenine-specific" evidence="7">
    <location>
        <begin position="20"/>
        <end position="256"/>
    </location>
</feature>
<protein>
    <recommendedName>
        <fullName evidence="1">site-specific DNA-methyltransferase (adenine-specific)</fullName>
        <ecNumber evidence="1">2.1.1.72</ecNumber>
    </recommendedName>
</protein>
<dbReference type="PANTHER" id="PTHR33841:SF6">
    <property type="entry name" value="TYPE II METHYLTRANSFERASE M.HINDII"/>
    <property type="match status" value="1"/>
</dbReference>
<sequence length="411" mass="47277">MTKVLRLQDEFEQLTIDYLKNVNLNYRKSFGQYFTPKSIREELLKKVHLNQKKIKILDPACGTGEFLLSACKYFKNAELYGWDIDEKLINISKKVVPKAKFETIDSLTKNIKNEFNIVVGNPPYFEFTPSKEIRNKYKEVVNGRVNIFNLFIKLGLDLIKENGYLAYVVPPSMNNGAYFNKLREYIIKYSNIEYLSIIKSPKLFHQAQQTVMLLILKKTKNKGHYIFKKNGITLFTEKPSNLIKAFSGKKTLKELNYSVRTGKLVWNQNRNLLTHNPKEGILLIWAKNITSAGLKIPLKDKPQYIKSKNYDIGPAIVVNRIVGSVGNSQLKANIIPKGTKFIAENHVNVIYPPNENGQLNLVLSNKENNDISIEKITRQLNSKEKIELLQYITGNTQISKNELEKLFPLEA</sequence>
<name>A0A2G9Y6Z7_9BACT</name>
<comment type="caution">
    <text evidence="8">The sequence shown here is derived from an EMBL/GenBank/DDBJ whole genome shotgun (WGS) entry which is preliminary data.</text>
</comment>
<keyword evidence="4" id="KW-0680">Restriction system</keyword>
<proteinExistence type="predicted"/>
<dbReference type="GO" id="GO:0009307">
    <property type="term" value="P:DNA restriction-modification system"/>
    <property type="evidence" value="ECO:0007669"/>
    <property type="project" value="UniProtKB-KW"/>
</dbReference>
<dbReference type="GO" id="GO:0009007">
    <property type="term" value="F:site-specific DNA-methyltransferase (adenine-specific) activity"/>
    <property type="evidence" value="ECO:0007669"/>
    <property type="project" value="UniProtKB-EC"/>
</dbReference>
<dbReference type="Proteomes" id="UP000231025">
    <property type="component" value="Unassembled WGS sequence"/>
</dbReference>
<reference evidence="8 9" key="1">
    <citation type="submission" date="2017-09" db="EMBL/GenBank/DDBJ databases">
        <title>Depth-based differentiation of microbial function through sediment-hosted aquifers and enrichment of novel symbionts in the deep terrestrial subsurface.</title>
        <authorList>
            <person name="Probst A.J."/>
            <person name="Ladd B."/>
            <person name="Jarett J.K."/>
            <person name="Geller-Mcgrath D.E."/>
            <person name="Sieber C.M."/>
            <person name="Emerson J.B."/>
            <person name="Anantharaman K."/>
            <person name="Thomas B.C."/>
            <person name="Malmstrom R."/>
            <person name="Stieglmeier M."/>
            <person name="Klingl A."/>
            <person name="Woyke T."/>
            <person name="Ryan C.M."/>
            <person name="Banfield J.F."/>
        </authorList>
    </citation>
    <scope>NUCLEOTIDE SEQUENCE [LARGE SCALE GENOMIC DNA]</scope>
    <source>
        <strain evidence="8">CG23_combo_of_CG06-09_8_20_14_all_35_49</strain>
    </source>
</reference>
<evidence type="ECO:0000256" key="4">
    <source>
        <dbReference type="ARBA" id="ARBA00022747"/>
    </source>
</evidence>
<evidence type="ECO:0000313" key="9">
    <source>
        <dbReference type="Proteomes" id="UP000231025"/>
    </source>
</evidence>
<dbReference type="InterPro" id="IPR003356">
    <property type="entry name" value="DNA_methylase_A-5"/>
</dbReference>
<comment type="catalytic activity">
    <reaction evidence="6">
        <text>a 2'-deoxyadenosine in DNA + S-adenosyl-L-methionine = an N(6)-methyl-2'-deoxyadenosine in DNA + S-adenosyl-L-homocysteine + H(+)</text>
        <dbReference type="Rhea" id="RHEA:15197"/>
        <dbReference type="Rhea" id="RHEA-COMP:12418"/>
        <dbReference type="Rhea" id="RHEA-COMP:12419"/>
        <dbReference type="ChEBI" id="CHEBI:15378"/>
        <dbReference type="ChEBI" id="CHEBI:57856"/>
        <dbReference type="ChEBI" id="CHEBI:59789"/>
        <dbReference type="ChEBI" id="CHEBI:90615"/>
        <dbReference type="ChEBI" id="CHEBI:90616"/>
        <dbReference type="EC" id="2.1.1.72"/>
    </reaction>
</comment>
<dbReference type="InterPro" id="IPR050953">
    <property type="entry name" value="N4_N6_ade-DNA_methylase"/>
</dbReference>
<dbReference type="EC" id="2.1.1.72" evidence="1"/>
<organism evidence="8 9">
    <name type="scientific">Candidatus Roizmanbacteria bacterium CG23_combo_of_CG06-09_8_20_14_all_35_49</name>
    <dbReference type="NCBI Taxonomy" id="1974863"/>
    <lineage>
        <taxon>Bacteria</taxon>
        <taxon>Candidatus Roizmaniibacteriota</taxon>
    </lineage>
</organism>
<dbReference type="GO" id="GO:0032259">
    <property type="term" value="P:methylation"/>
    <property type="evidence" value="ECO:0007669"/>
    <property type="project" value="UniProtKB-KW"/>
</dbReference>
<dbReference type="InterPro" id="IPR029063">
    <property type="entry name" value="SAM-dependent_MTases_sf"/>
</dbReference>
<dbReference type="InterPro" id="IPR002052">
    <property type="entry name" value="DNA_methylase_N6_adenine_CS"/>
</dbReference>
<dbReference type="CDD" id="cd02440">
    <property type="entry name" value="AdoMet_MTases"/>
    <property type="match status" value="1"/>
</dbReference>
<dbReference type="PRINTS" id="PR00507">
    <property type="entry name" value="N12N6MTFRASE"/>
</dbReference>
<dbReference type="PROSITE" id="PS00092">
    <property type="entry name" value="N6_MTASE"/>
    <property type="match status" value="1"/>
</dbReference>
<dbReference type="Gene3D" id="3.40.50.150">
    <property type="entry name" value="Vaccinia Virus protein VP39"/>
    <property type="match status" value="1"/>
</dbReference>
<keyword evidence="5" id="KW-0238">DNA-binding</keyword>
<evidence type="ECO:0000256" key="3">
    <source>
        <dbReference type="ARBA" id="ARBA00022679"/>
    </source>
</evidence>
<accession>A0A2G9Y6Z7</accession>
<evidence type="ECO:0000313" key="8">
    <source>
        <dbReference type="EMBL" id="PIP15015.1"/>
    </source>
</evidence>
<evidence type="ECO:0000256" key="2">
    <source>
        <dbReference type="ARBA" id="ARBA00022603"/>
    </source>
</evidence>
<dbReference type="GO" id="GO:0008170">
    <property type="term" value="F:N-methyltransferase activity"/>
    <property type="evidence" value="ECO:0007669"/>
    <property type="project" value="InterPro"/>
</dbReference>
<dbReference type="GO" id="GO:0003677">
    <property type="term" value="F:DNA binding"/>
    <property type="evidence" value="ECO:0007669"/>
    <property type="project" value="UniProtKB-KW"/>
</dbReference>
<dbReference type="PANTHER" id="PTHR33841">
    <property type="entry name" value="DNA METHYLTRANSFERASE YEEA-RELATED"/>
    <property type="match status" value="1"/>
</dbReference>
<evidence type="ECO:0000256" key="1">
    <source>
        <dbReference type="ARBA" id="ARBA00011900"/>
    </source>
</evidence>
<dbReference type="AlphaFoldDB" id="A0A2G9Y6Z7"/>
<gene>
    <name evidence="8" type="ORF">COX47_01900</name>
</gene>
<dbReference type="Pfam" id="PF02384">
    <property type="entry name" value="N6_Mtase"/>
    <property type="match status" value="1"/>
</dbReference>
<evidence type="ECO:0000259" key="7">
    <source>
        <dbReference type="Pfam" id="PF02384"/>
    </source>
</evidence>
<keyword evidence="2 8" id="KW-0489">Methyltransferase</keyword>